<reference evidence="3 4" key="1">
    <citation type="submission" date="2020-09" db="EMBL/GenBank/DDBJ databases">
        <authorList>
            <person name="Ashkenazy H."/>
        </authorList>
    </citation>
    <scope>NUCLEOTIDE SEQUENCE [LARGE SCALE GENOMIC DNA]</scope>
    <source>
        <strain evidence="4">cv. Cdm-0</strain>
    </source>
</reference>
<evidence type="ECO:0000259" key="2">
    <source>
        <dbReference type="Pfam" id="PF10551"/>
    </source>
</evidence>
<dbReference type="PANTHER" id="PTHR31973">
    <property type="entry name" value="POLYPROTEIN, PUTATIVE-RELATED"/>
    <property type="match status" value="1"/>
</dbReference>
<accession>A0A7G2EWE0</accession>
<dbReference type="Proteomes" id="UP000516314">
    <property type="component" value="Chromosome 4"/>
</dbReference>
<evidence type="ECO:0000313" key="4">
    <source>
        <dbReference type="Proteomes" id="UP000516314"/>
    </source>
</evidence>
<proteinExistence type="predicted"/>
<evidence type="ECO:0000256" key="1">
    <source>
        <dbReference type="SAM" id="MobiDB-lite"/>
    </source>
</evidence>
<dbReference type="InterPro" id="IPR018289">
    <property type="entry name" value="MULE_transposase_dom"/>
</dbReference>
<gene>
    <name evidence="3" type="ORF">AT9943_LOCUS14970</name>
</gene>
<name>A0A7G2EWE0_ARATH</name>
<organism evidence="3 4">
    <name type="scientific">Arabidopsis thaliana</name>
    <name type="common">Mouse-ear cress</name>
    <dbReference type="NCBI Taxonomy" id="3702"/>
    <lineage>
        <taxon>Eukaryota</taxon>
        <taxon>Viridiplantae</taxon>
        <taxon>Streptophyta</taxon>
        <taxon>Embryophyta</taxon>
        <taxon>Tracheophyta</taxon>
        <taxon>Spermatophyta</taxon>
        <taxon>Magnoliopsida</taxon>
        <taxon>eudicotyledons</taxon>
        <taxon>Gunneridae</taxon>
        <taxon>Pentapetalae</taxon>
        <taxon>rosids</taxon>
        <taxon>malvids</taxon>
        <taxon>Brassicales</taxon>
        <taxon>Brassicaceae</taxon>
        <taxon>Camelineae</taxon>
        <taxon>Arabidopsis</taxon>
    </lineage>
</organism>
<dbReference type="Pfam" id="PF10551">
    <property type="entry name" value="MULE"/>
    <property type="match status" value="1"/>
</dbReference>
<dbReference type="PANTHER" id="PTHR31973:SF187">
    <property type="entry name" value="MUTATOR TRANSPOSASE MUDRA PROTEIN"/>
    <property type="match status" value="1"/>
</dbReference>
<dbReference type="AlphaFoldDB" id="A0A7G2EWE0"/>
<feature type="domain" description="MULE transposase" evidence="2">
    <location>
        <begin position="252"/>
        <end position="331"/>
    </location>
</feature>
<feature type="compositionally biased region" description="Acidic residues" evidence="1">
    <location>
        <begin position="103"/>
        <end position="128"/>
    </location>
</feature>
<protein>
    <submittedName>
        <fullName evidence="3">(thale cress) hypothetical protein</fullName>
    </submittedName>
</protein>
<evidence type="ECO:0000313" key="3">
    <source>
        <dbReference type="EMBL" id="CAD5327261.1"/>
    </source>
</evidence>
<sequence>MEEIILVCGKWNFNNMRWVFSVDERGRCRVLSSNQIKGYEDLVEMVYEDFSLDSRDCKGCRITEDVLGFSRRKIHKNSDESRIKKAEPIIDEEYVDMKGASIEEGDGNQDMDEDEDVNAEEDSNEEKDEDEMYLFDCFDDADGASDRDEESSVYATYLKDKNQSGFDNGFGDNMFELFKSTSGGQHVYSRKNEFVNLDFGYVLDLEVGQIFDSKDDLEYRLKILSVFQKFDFNVGRSLPELYSVKWWVPGCTLLLATTQDGNFNIFPLAFAIVDTENDASWEWLFRQLSCVIPDDDGLAIISDRHKSIGKAIRNVYPLDSRGICTYHLHKNILLRFKGSESFGLLKKAATAFQLSDFTVLFQQIHELNLELHSFLVQTDLSMWTRLHFPGDRYNFTTSNNAETINKVLRPYRYYPIVALLDEVRMMLTRWFATKHKQACGMTTTLTTGVEKLLRSRVLRASVLKVQEIDPHQYEAKVSRITDCHTYYRKDYLCNEYGNSVMPPESCTLADIVLQKICHPPDVRPQPGRRKITRVKPTLQVALDRERPRKLHACSQCCNGGHNRTIWKN</sequence>
<feature type="region of interest" description="Disordered" evidence="1">
    <location>
        <begin position="101"/>
        <end position="128"/>
    </location>
</feature>
<dbReference type="EMBL" id="LR881469">
    <property type="protein sequence ID" value="CAD5327261.1"/>
    <property type="molecule type" value="Genomic_DNA"/>
</dbReference>